<evidence type="ECO:0000313" key="3">
    <source>
        <dbReference type="Proteomes" id="UP000218272"/>
    </source>
</evidence>
<dbReference type="OrthoDB" id="9802846at2"/>
<reference evidence="2 3" key="1">
    <citation type="submission" date="2016-10" db="EMBL/GenBank/DDBJ databases">
        <title>Complete Genome Sequence of the Nonylphenol-Degrading Bacterium Sphingobium cloacae JCM 10874T.</title>
        <authorList>
            <person name="Ootsuka M."/>
            <person name="Nishizawa T."/>
            <person name="Ohta H."/>
        </authorList>
    </citation>
    <scope>NUCLEOTIDE SEQUENCE [LARGE SCALE GENOMIC DNA]</scope>
    <source>
        <strain evidence="2 3">JCM 10874</strain>
    </source>
</reference>
<dbReference type="Pfam" id="PF04965">
    <property type="entry name" value="GPW_gp25"/>
    <property type="match status" value="1"/>
</dbReference>
<dbReference type="EMBL" id="AP017655">
    <property type="protein sequence ID" value="BAV65753.1"/>
    <property type="molecule type" value="Genomic_DNA"/>
</dbReference>
<accession>A0A1E1F5F7</accession>
<dbReference type="InterPro" id="IPR007048">
    <property type="entry name" value="IraD/Gp25-like"/>
</dbReference>
<dbReference type="RefSeq" id="WP_066519749.1">
    <property type="nucleotide sequence ID" value="NZ_AP017655.1"/>
</dbReference>
<dbReference type="SUPFAM" id="SSF160719">
    <property type="entry name" value="gpW/gp25-like"/>
    <property type="match status" value="1"/>
</dbReference>
<protein>
    <submittedName>
        <fullName evidence="2">Phage-related baseplate protein</fullName>
    </submittedName>
</protein>
<evidence type="ECO:0000313" key="2">
    <source>
        <dbReference type="EMBL" id="BAV65753.1"/>
    </source>
</evidence>
<dbReference type="AlphaFoldDB" id="A0A1E1F5F7"/>
<dbReference type="KEGG" id="sclo:SCLO_1027130"/>
<organism evidence="2 3">
    <name type="scientific">Sphingobium cloacae</name>
    <dbReference type="NCBI Taxonomy" id="120107"/>
    <lineage>
        <taxon>Bacteria</taxon>
        <taxon>Pseudomonadati</taxon>
        <taxon>Pseudomonadota</taxon>
        <taxon>Alphaproteobacteria</taxon>
        <taxon>Sphingomonadales</taxon>
        <taxon>Sphingomonadaceae</taxon>
        <taxon>Sphingobium</taxon>
    </lineage>
</organism>
<gene>
    <name evidence="2" type="ORF">SCLO_1027130</name>
</gene>
<dbReference type="Proteomes" id="UP000218272">
    <property type="component" value="Chromosome SCLO_1"/>
</dbReference>
<dbReference type="Gene3D" id="3.10.450.40">
    <property type="match status" value="1"/>
</dbReference>
<sequence length="115" mass="12608">MVGMNRHDGAPIDGIEDIRQSIHDILTTPVGSRLARRTYGSLLPEMIDRPLIPANVLRLYAATALAISRWEDRVRLRRVSIDSATAQGGAVLIAEGDRIDLPTAQPFRLAIPLSL</sequence>
<evidence type="ECO:0000259" key="1">
    <source>
        <dbReference type="Pfam" id="PF04965"/>
    </source>
</evidence>
<feature type="domain" description="IraD/Gp25-like" evidence="1">
    <location>
        <begin position="15"/>
        <end position="86"/>
    </location>
</feature>
<keyword evidence="3" id="KW-1185">Reference proteome</keyword>
<proteinExistence type="predicted"/>
<name>A0A1E1F5F7_9SPHN</name>